<dbReference type="PIRSF" id="PIRSF005859">
    <property type="entry name" value="PBR"/>
    <property type="match status" value="1"/>
</dbReference>
<protein>
    <recommendedName>
        <fullName evidence="9">TspO/MBR-related protein</fullName>
    </recommendedName>
</protein>
<comment type="subcellular location">
    <subcellularLocation>
        <location evidence="1">Membrane</location>
        <topology evidence="1">Multi-pass membrane protein</topology>
    </subcellularLocation>
</comment>
<sequence>MAFTDFIAGFGLPATILANPWLSTLLPVAVGTAVGFSTMPHVKDLYPQLRQPPGKPPRWAFGPVWTALYASMGYAAHRAFTAGLSSPNLAVRDRALLGAGVYSLQLLLNLAWMPLFFRARQPLVALADSTLLWGSVAWLVGEWMSVDEVAGWLLVPYLGWVTYATYLNAGFYWLNFTKEGKKE</sequence>
<reference evidence="7 8" key="1">
    <citation type="journal article" date="2011" name="J. Gen. Appl. Microbiol.">
        <title>Draft genome sequencing of the enigmatic yeast Saitoella complicata.</title>
        <authorList>
            <person name="Nishida H."/>
            <person name="Hamamoto M."/>
            <person name="Sugiyama J."/>
        </authorList>
    </citation>
    <scope>NUCLEOTIDE SEQUENCE [LARGE SCALE GENOMIC DNA]</scope>
    <source>
        <strain evidence="7 8">NRRL Y-17804</strain>
    </source>
</reference>
<feature type="transmembrane region" description="Helical" evidence="6">
    <location>
        <begin position="153"/>
        <end position="174"/>
    </location>
</feature>
<evidence type="ECO:0000256" key="3">
    <source>
        <dbReference type="ARBA" id="ARBA00022692"/>
    </source>
</evidence>
<dbReference type="FunFam" id="1.20.1260.100:FF:000001">
    <property type="entry name" value="translocator protein 2"/>
    <property type="match status" value="1"/>
</dbReference>
<organism evidence="7 8">
    <name type="scientific">Saitoella complicata (strain BCRC 22490 / CBS 7301 / JCM 7358 / NBRC 10748 / NRRL Y-17804)</name>
    <dbReference type="NCBI Taxonomy" id="698492"/>
    <lineage>
        <taxon>Eukaryota</taxon>
        <taxon>Fungi</taxon>
        <taxon>Dikarya</taxon>
        <taxon>Ascomycota</taxon>
        <taxon>Taphrinomycotina</taxon>
        <taxon>Taphrinomycotina incertae sedis</taxon>
        <taxon>Saitoella</taxon>
    </lineage>
</organism>
<dbReference type="Gene3D" id="1.20.1260.100">
    <property type="entry name" value="TspO/MBR protein"/>
    <property type="match status" value="1"/>
</dbReference>
<dbReference type="InterPro" id="IPR004307">
    <property type="entry name" value="TspO_MBR"/>
</dbReference>
<dbReference type="AlphaFoldDB" id="A0A0E9NLU2"/>
<dbReference type="GO" id="GO:0005741">
    <property type="term" value="C:mitochondrial outer membrane"/>
    <property type="evidence" value="ECO:0007669"/>
    <property type="project" value="TreeGrafter"/>
</dbReference>
<evidence type="ECO:0000313" key="7">
    <source>
        <dbReference type="EMBL" id="GAO50773.1"/>
    </source>
</evidence>
<evidence type="ECO:0000256" key="4">
    <source>
        <dbReference type="ARBA" id="ARBA00022989"/>
    </source>
</evidence>
<evidence type="ECO:0000256" key="1">
    <source>
        <dbReference type="ARBA" id="ARBA00004141"/>
    </source>
</evidence>
<dbReference type="CDD" id="cd15904">
    <property type="entry name" value="TSPO_MBR"/>
    <property type="match status" value="1"/>
</dbReference>
<gene>
    <name evidence="7" type="ORF">G7K_4894-t1</name>
</gene>
<keyword evidence="8" id="KW-1185">Reference proteome</keyword>
<evidence type="ECO:0000256" key="5">
    <source>
        <dbReference type="ARBA" id="ARBA00023136"/>
    </source>
</evidence>
<keyword evidence="4 6" id="KW-1133">Transmembrane helix</keyword>
<dbReference type="OrthoDB" id="8841220at2759"/>
<evidence type="ECO:0000313" key="8">
    <source>
        <dbReference type="Proteomes" id="UP000033140"/>
    </source>
</evidence>
<proteinExistence type="inferred from homology"/>
<keyword evidence="3 6" id="KW-0812">Transmembrane</keyword>
<dbReference type="GO" id="GO:0033013">
    <property type="term" value="P:tetrapyrrole metabolic process"/>
    <property type="evidence" value="ECO:0007669"/>
    <property type="project" value="UniProtKB-ARBA"/>
</dbReference>
<feature type="transmembrane region" description="Helical" evidence="6">
    <location>
        <begin position="96"/>
        <end position="116"/>
    </location>
</feature>
<comment type="caution">
    <text evidence="7">The sequence shown here is derived from an EMBL/GenBank/DDBJ whole genome shotgun (WGS) entry which is preliminary data.</text>
</comment>
<dbReference type="OMA" id="WSWLFFG"/>
<evidence type="ECO:0008006" key="9">
    <source>
        <dbReference type="Google" id="ProtNLM"/>
    </source>
</evidence>
<accession>A0A0E9NLU2</accession>
<dbReference type="RefSeq" id="XP_019026625.1">
    <property type="nucleotide sequence ID" value="XM_019166704.1"/>
</dbReference>
<dbReference type="Pfam" id="PF03073">
    <property type="entry name" value="TspO_MBR"/>
    <property type="match status" value="1"/>
</dbReference>
<keyword evidence="5 6" id="KW-0472">Membrane</keyword>
<evidence type="ECO:0000256" key="6">
    <source>
        <dbReference type="SAM" id="Phobius"/>
    </source>
</evidence>
<evidence type="ECO:0000256" key="2">
    <source>
        <dbReference type="ARBA" id="ARBA00007524"/>
    </source>
</evidence>
<dbReference type="PANTHER" id="PTHR10057:SF0">
    <property type="entry name" value="TRANSLOCATOR PROTEIN"/>
    <property type="match status" value="1"/>
</dbReference>
<feature type="transmembrane region" description="Helical" evidence="6">
    <location>
        <begin position="123"/>
        <end position="141"/>
    </location>
</feature>
<name>A0A0E9NLU2_SAICN</name>
<comment type="similarity">
    <text evidence="2">Belongs to the TspO/BZRP family.</text>
</comment>
<feature type="transmembrane region" description="Helical" evidence="6">
    <location>
        <begin position="59"/>
        <end position="76"/>
    </location>
</feature>
<dbReference type="PANTHER" id="PTHR10057">
    <property type="entry name" value="PERIPHERAL-TYPE BENZODIAZEPINE RECEPTOR"/>
    <property type="match status" value="1"/>
</dbReference>
<dbReference type="InterPro" id="IPR038330">
    <property type="entry name" value="TspO/MBR-related_sf"/>
</dbReference>
<dbReference type="EMBL" id="BACD03000036">
    <property type="protein sequence ID" value="GAO50773.1"/>
    <property type="molecule type" value="Genomic_DNA"/>
</dbReference>
<dbReference type="STRING" id="698492.A0A0E9NLU2"/>
<feature type="transmembrane region" description="Helical" evidence="6">
    <location>
        <begin position="20"/>
        <end position="39"/>
    </location>
</feature>
<reference evidence="7 8" key="2">
    <citation type="journal article" date="2014" name="J. Gen. Appl. Microbiol.">
        <title>The early diverging ascomycetous budding yeast Saitoella complicata has three histone deacetylases belonging to the Clr6, Hos2, and Rpd3 lineages.</title>
        <authorList>
            <person name="Nishida H."/>
            <person name="Matsumoto T."/>
            <person name="Kondo S."/>
            <person name="Hamamoto M."/>
            <person name="Yoshikawa H."/>
        </authorList>
    </citation>
    <scope>NUCLEOTIDE SEQUENCE [LARGE SCALE GENOMIC DNA]</scope>
    <source>
        <strain evidence="7 8">NRRL Y-17804</strain>
    </source>
</reference>
<dbReference type="Proteomes" id="UP000033140">
    <property type="component" value="Unassembled WGS sequence"/>
</dbReference>
<reference evidence="7 8" key="3">
    <citation type="journal article" date="2015" name="Genome Announc.">
        <title>Draft Genome Sequence of the Archiascomycetous Yeast Saitoella complicata.</title>
        <authorList>
            <person name="Yamauchi K."/>
            <person name="Kondo S."/>
            <person name="Hamamoto M."/>
            <person name="Takahashi Y."/>
            <person name="Ogura Y."/>
            <person name="Hayashi T."/>
            <person name="Nishida H."/>
        </authorList>
    </citation>
    <scope>NUCLEOTIDE SEQUENCE [LARGE SCALE GENOMIC DNA]</scope>
    <source>
        <strain evidence="7 8">NRRL Y-17804</strain>
    </source>
</reference>